<dbReference type="Gene3D" id="1.20.1250.20">
    <property type="entry name" value="MFS general substrate transporter like domains"/>
    <property type="match status" value="2"/>
</dbReference>
<accession>A0AA94EIK7</accession>
<protein>
    <submittedName>
        <fullName evidence="7">Major Facilitator Superfamily</fullName>
    </submittedName>
</protein>
<feature type="transmembrane region" description="Helical" evidence="5">
    <location>
        <begin position="300"/>
        <end position="321"/>
    </location>
</feature>
<gene>
    <name evidence="7" type="ORF">A9HBioS_5150</name>
</gene>
<organism evidence="7 8">
    <name type="scientific">Pseudomonas koreensis</name>
    <dbReference type="NCBI Taxonomy" id="198620"/>
    <lineage>
        <taxon>Bacteria</taxon>
        <taxon>Pseudomonadati</taxon>
        <taxon>Pseudomonadota</taxon>
        <taxon>Gammaproteobacteria</taxon>
        <taxon>Pseudomonadales</taxon>
        <taxon>Pseudomonadaceae</taxon>
        <taxon>Pseudomonas</taxon>
    </lineage>
</organism>
<feature type="transmembrane region" description="Helical" evidence="5">
    <location>
        <begin position="22"/>
        <end position="41"/>
    </location>
</feature>
<comment type="caution">
    <text evidence="7">The sequence shown here is derived from an EMBL/GenBank/DDBJ whole genome shotgun (WGS) entry which is preliminary data.</text>
</comment>
<name>A0AA94EIK7_9PSED</name>
<keyword evidence="2 5" id="KW-0812">Transmembrane</keyword>
<keyword evidence="4 5" id="KW-0472">Membrane</keyword>
<feature type="transmembrane region" description="Helical" evidence="5">
    <location>
        <begin position="333"/>
        <end position="354"/>
    </location>
</feature>
<dbReference type="Pfam" id="PF07690">
    <property type="entry name" value="MFS_1"/>
    <property type="match status" value="2"/>
</dbReference>
<dbReference type="InterPro" id="IPR020846">
    <property type="entry name" value="MFS_dom"/>
</dbReference>
<evidence type="ECO:0000256" key="5">
    <source>
        <dbReference type="SAM" id="Phobius"/>
    </source>
</evidence>
<comment type="subcellular location">
    <subcellularLocation>
        <location evidence="1">Membrane</location>
        <topology evidence="1">Multi-pass membrane protein</topology>
    </subcellularLocation>
</comment>
<dbReference type="PANTHER" id="PTHR23514">
    <property type="entry name" value="BYPASS OF STOP CODON PROTEIN 6"/>
    <property type="match status" value="1"/>
</dbReference>
<dbReference type="EMBL" id="MKWS01000024">
    <property type="protein sequence ID" value="RVD74917.1"/>
    <property type="molecule type" value="Genomic_DNA"/>
</dbReference>
<dbReference type="PROSITE" id="PS50850">
    <property type="entry name" value="MFS"/>
    <property type="match status" value="1"/>
</dbReference>
<dbReference type="GO" id="GO:0022857">
    <property type="term" value="F:transmembrane transporter activity"/>
    <property type="evidence" value="ECO:0007669"/>
    <property type="project" value="InterPro"/>
</dbReference>
<reference evidence="7 8" key="1">
    <citation type="submission" date="2016-10" db="EMBL/GenBank/DDBJ databases">
        <title>Search of new enzymes for the oxidation of sulfur compounds.</title>
        <authorList>
            <person name="Novo A."/>
            <person name="Moreira I.S."/>
            <person name="Castro P.M."/>
        </authorList>
    </citation>
    <scope>NUCLEOTIDE SEQUENCE [LARGE SCALE GENOMIC DNA]</scope>
    <source>
        <strain evidence="7 8">A9</strain>
    </source>
</reference>
<dbReference type="AlphaFoldDB" id="A0AA94EIK7"/>
<evidence type="ECO:0000256" key="4">
    <source>
        <dbReference type="ARBA" id="ARBA00023136"/>
    </source>
</evidence>
<dbReference type="Proteomes" id="UP000288002">
    <property type="component" value="Unassembled WGS sequence"/>
</dbReference>
<dbReference type="GO" id="GO:0016020">
    <property type="term" value="C:membrane"/>
    <property type="evidence" value="ECO:0007669"/>
    <property type="project" value="UniProtKB-SubCell"/>
</dbReference>
<evidence type="ECO:0000259" key="6">
    <source>
        <dbReference type="PROSITE" id="PS50850"/>
    </source>
</evidence>
<feature type="transmembrane region" description="Helical" evidence="5">
    <location>
        <begin position="275"/>
        <end position="294"/>
    </location>
</feature>
<feature type="transmembrane region" description="Helical" evidence="5">
    <location>
        <begin position="143"/>
        <end position="163"/>
    </location>
</feature>
<evidence type="ECO:0000256" key="3">
    <source>
        <dbReference type="ARBA" id="ARBA00022989"/>
    </source>
</evidence>
<dbReference type="InterPro" id="IPR051788">
    <property type="entry name" value="MFS_Transporter"/>
</dbReference>
<feature type="transmembrane region" description="Helical" evidence="5">
    <location>
        <begin position="199"/>
        <end position="222"/>
    </location>
</feature>
<evidence type="ECO:0000313" key="7">
    <source>
        <dbReference type="EMBL" id="RVD74917.1"/>
    </source>
</evidence>
<feature type="transmembrane region" description="Helical" evidence="5">
    <location>
        <begin position="169"/>
        <end position="187"/>
    </location>
</feature>
<evidence type="ECO:0000256" key="1">
    <source>
        <dbReference type="ARBA" id="ARBA00004141"/>
    </source>
</evidence>
<dbReference type="CDD" id="cd17393">
    <property type="entry name" value="MFS_MosC_like"/>
    <property type="match status" value="1"/>
</dbReference>
<feature type="domain" description="Major facilitator superfamily (MFS) profile" evidence="6">
    <location>
        <begin position="208"/>
        <end position="383"/>
    </location>
</feature>
<dbReference type="InterPro" id="IPR036259">
    <property type="entry name" value="MFS_trans_sf"/>
</dbReference>
<proteinExistence type="predicted"/>
<keyword evidence="3 5" id="KW-1133">Transmembrane helix</keyword>
<feature type="transmembrane region" description="Helical" evidence="5">
    <location>
        <begin position="360"/>
        <end position="378"/>
    </location>
</feature>
<evidence type="ECO:0000313" key="8">
    <source>
        <dbReference type="Proteomes" id="UP000288002"/>
    </source>
</evidence>
<evidence type="ECO:0000256" key="2">
    <source>
        <dbReference type="ARBA" id="ARBA00022692"/>
    </source>
</evidence>
<dbReference type="RefSeq" id="WP_127652125.1">
    <property type="nucleotide sequence ID" value="NZ_MKWS01000024.1"/>
</dbReference>
<dbReference type="SUPFAM" id="SSF103473">
    <property type="entry name" value="MFS general substrate transporter"/>
    <property type="match status" value="1"/>
</dbReference>
<feature type="transmembrane region" description="Helical" evidence="5">
    <location>
        <begin position="242"/>
        <end position="263"/>
    </location>
</feature>
<dbReference type="InterPro" id="IPR011701">
    <property type="entry name" value="MFS"/>
</dbReference>
<feature type="transmembrane region" description="Helical" evidence="5">
    <location>
        <begin position="53"/>
        <end position="75"/>
    </location>
</feature>
<dbReference type="PANTHER" id="PTHR23514:SF13">
    <property type="entry name" value="INNER MEMBRANE PROTEIN YBJJ"/>
    <property type="match status" value="1"/>
</dbReference>
<sequence length="383" mass="38651">MTSLNPQDTFVPGRLQQMSTRIAFFIAGLGIAAWAPLVPYAKARAGLDEGTLGLLLLCLGVGSILAMPLAGILATRFGCRKVATGGTLLICAALPLLATVSSIPALIATLFMFGAGLGTVDSTVNLQAVIVERASGKHMMSGFHGLFSLGGIVGAAGVSALLGLGLTPLAAMLVVVAVLVGALFKAVPHMLPYGSESSGPAFAIPHGIVLFIGGMCFIVFLTEGAALDWSAVFLAQERGIDTAYAGLGYAAFALTMTAGRLTGDRIVRSVGATRIILFGGLLAAAGLFLATFAPSWEAALVGYALVGAGCSNIVPVLYTAVGKQTVMPESIAVPAITTLGYAGILAGPAVIGFVAHASSLSFAFGLMAVLLVAVAIGGKTLKV</sequence>
<feature type="transmembrane region" description="Helical" evidence="5">
    <location>
        <begin position="82"/>
        <end position="100"/>
    </location>
</feature>